<dbReference type="PATRIC" id="fig|1685124.3.peg.670"/>
<dbReference type="Gene3D" id="3.40.50.920">
    <property type="match status" value="1"/>
</dbReference>
<dbReference type="Gene3D" id="3.40.920.10">
    <property type="entry name" value="Pyruvate-ferredoxin oxidoreductase, PFOR, domain III"/>
    <property type="match status" value="1"/>
</dbReference>
<dbReference type="EMBL" id="LFWU01000080">
    <property type="protein sequence ID" value="KON32025.1"/>
    <property type="molecule type" value="Genomic_DNA"/>
</dbReference>
<dbReference type="InterPro" id="IPR002880">
    <property type="entry name" value="Pyrv_Fd/Flavodoxin_OxRdtase_N"/>
</dbReference>
<dbReference type="InterPro" id="IPR050722">
    <property type="entry name" value="Pyruvate:ferred/Flavod_OxRd"/>
</dbReference>
<dbReference type="Proteomes" id="UP000037237">
    <property type="component" value="Unassembled WGS sequence"/>
</dbReference>
<sequence>MLVGGEAGAGISRSGFLFAKACLRGGLSVFGANDYQSLIRGGHNFYTVTVCDKSVYSHTNNIDLLIALNKETILLHKDELVAGAGIIYDGDEVTVTKEELGRDDLELYNVPMRKIVKDLEGPSIMENTVALGAAIALLEYNLKLMNGVLKDTFNPKITKQNIEATKQGYDYIRNQYDVNTFGYKLKETDAAVKNRIFLTGNEAIGLGALNAGCKFYAAYPMTPATSILHFLAPLDREFNMIVIQTESEIAAINMVAGASFAGARSMTATSGGGFCLMSEALGMIGITETSPVIVLVQRPGPSTGLPTYTSQGDLRFAIHASQGEFPRVVIAPGDVNESYYLTLDAFNLAEKFQIPVIIISDKYLAESHQTTEQFDQNKIKIDRGNLITTNQYKDKEDYKRHLLTPNGISPRIIPGTKGAIVRTNADEHNELGFTTENPALSITMADKRFKKLEILIKELENYETVKLHGPKEADNTLIGWGSTKGPILEAMKILNQEEPKINYLQILYLNPFPAGKIQEILQSAKKTIIVENNKTSQLTSLIREHLLIDVTLKILKYDGRPFNPESLIQNIKELL</sequence>
<dbReference type="Pfam" id="PF17147">
    <property type="entry name" value="PFOR_II"/>
    <property type="match status" value="1"/>
</dbReference>
<dbReference type="InterPro" id="IPR019752">
    <property type="entry name" value="Pyrv/ketoisovalerate_OxRed_cat"/>
</dbReference>
<feature type="domain" description="Pyruvate:ferredoxin oxidoreductase core" evidence="8">
    <location>
        <begin position="473"/>
        <end position="547"/>
    </location>
</feature>
<dbReference type="InterPro" id="IPR002869">
    <property type="entry name" value="Pyrv_flavodox_OxRed_cen"/>
</dbReference>
<keyword evidence="3" id="KW-0560">Oxidoreductase</keyword>
<evidence type="ECO:0000313" key="9">
    <source>
        <dbReference type="EMBL" id="KON32025.1"/>
    </source>
</evidence>
<dbReference type="GO" id="GO:0018491">
    <property type="term" value="F:2-oxobutyrate synthase activity"/>
    <property type="evidence" value="ECO:0007669"/>
    <property type="project" value="UniProtKB-ARBA"/>
</dbReference>
<dbReference type="Gene3D" id="3.40.50.970">
    <property type="match status" value="1"/>
</dbReference>
<comment type="catalytic activity">
    <reaction evidence="5">
        <text>a 2-oxocarboxylate + 2 oxidized [2Fe-2S]-[ferredoxin] + CoA = an acyl-CoA + 2 reduced [2Fe-2S]-[ferredoxin] + CO2 + H(+)</text>
        <dbReference type="Rhea" id="RHEA:42316"/>
        <dbReference type="Rhea" id="RHEA-COMP:10000"/>
        <dbReference type="Rhea" id="RHEA-COMP:10001"/>
        <dbReference type="ChEBI" id="CHEBI:15378"/>
        <dbReference type="ChEBI" id="CHEBI:16526"/>
        <dbReference type="ChEBI" id="CHEBI:33737"/>
        <dbReference type="ChEBI" id="CHEBI:33738"/>
        <dbReference type="ChEBI" id="CHEBI:35179"/>
        <dbReference type="ChEBI" id="CHEBI:57287"/>
        <dbReference type="ChEBI" id="CHEBI:58342"/>
        <dbReference type="EC" id="1.2.7.11"/>
    </reaction>
</comment>
<dbReference type="Pfam" id="PF01558">
    <property type="entry name" value="POR"/>
    <property type="match status" value="1"/>
</dbReference>
<comment type="subunit">
    <text evidence="1">Heterodimer composed of an alpha and a beta subunit.</text>
</comment>
<dbReference type="InterPro" id="IPR009014">
    <property type="entry name" value="Transketo_C/PFOR_II"/>
</dbReference>
<dbReference type="SUPFAM" id="SSF52518">
    <property type="entry name" value="Thiamin diphosphate-binding fold (THDP-binding)"/>
    <property type="match status" value="1"/>
</dbReference>
<evidence type="ECO:0000259" key="6">
    <source>
        <dbReference type="Pfam" id="PF01558"/>
    </source>
</evidence>
<evidence type="ECO:0000256" key="3">
    <source>
        <dbReference type="ARBA" id="ARBA00023002"/>
    </source>
</evidence>
<feature type="domain" description="Pyruvate/ketoisovalerate oxidoreductase catalytic" evidence="6">
    <location>
        <begin position="8"/>
        <end position="170"/>
    </location>
</feature>
<accession>A0A0M0BUL0</accession>
<dbReference type="CDD" id="cd07034">
    <property type="entry name" value="TPP_PYR_PFOR_IOR-alpha_like"/>
    <property type="match status" value="1"/>
</dbReference>
<evidence type="ECO:0000256" key="1">
    <source>
        <dbReference type="ARBA" id="ARBA00011631"/>
    </source>
</evidence>
<evidence type="ECO:0000256" key="4">
    <source>
        <dbReference type="ARBA" id="ARBA00023317"/>
    </source>
</evidence>
<keyword evidence="4" id="KW-0670">Pyruvate</keyword>
<evidence type="ECO:0000259" key="7">
    <source>
        <dbReference type="Pfam" id="PF01855"/>
    </source>
</evidence>
<dbReference type="InterPro" id="IPR033412">
    <property type="entry name" value="PFOR_II"/>
</dbReference>
<dbReference type="Pfam" id="PF01855">
    <property type="entry name" value="POR_N"/>
    <property type="match status" value="1"/>
</dbReference>
<dbReference type="AlphaFoldDB" id="A0A0M0BUL0"/>
<evidence type="ECO:0000259" key="8">
    <source>
        <dbReference type="Pfam" id="PF17147"/>
    </source>
</evidence>
<evidence type="ECO:0000256" key="2">
    <source>
        <dbReference type="ARBA" id="ARBA00012691"/>
    </source>
</evidence>
<dbReference type="NCBIfam" id="TIGR03710">
    <property type="entry name" value="OAFO_sf"/>
    <property type="match status" value="1"/>
</dbReference>
<dbReference type="SUPFAM" id="SSF52922">
    <property type="entry name" value="TK C-terminal domain-like"/>
    <property type="match status" value="1"/>
</dbReference>
<gene>
    <name evidence="9" type="ORF">AC477_03485</name>
</gene>
<dbReference type="InterPro" id="IPR029061">
    <property type="entry name" value="THDP-binding"/>
</dbReference>
<proteinExistence type="predicted"/>
<dbReference type="InterPro" id="IPR022367">
    <property type="entry name" value="2-oxoacid/accept_OxRdtase_asu"/>
</dbReference>
<name>A0A0M0BUL0_9ARCH</name>
<organism evidence="9 10">
    <name type="scientific">miscellaneous Crenarchaeota group-1 archaeon SG8-32-1</name>
    <dbReference type="NCBI Taxonomy" id="1685124"/>
    <lineage>
        <taxon>Archaea</taxon>
        <taxon>Candidatus Bathyarchaeota</taxon>
        <taxon>MCG-1</taxon>
    </lineage>
</organism>
<dbReference type="PANTHER" id="PTHR32154">
    <property type="entry name" value="PYRUVATE-FLAVODOXIN OXIDOREDUCTASE-RELATED"/>
    <property type="match status" value="1"/>
</dbReference>
<protein>
    <recommendedName>
        <fullName evidence="2">2-oxoacid oxidoreductase (ferredoxin)</fullName>
        <ecNumber evidence="2">1.2.7.11</ecNumber>
    </recommendedName>
</protein>
<dbReference type="EC" id="1.2.7.11" evidence="2"/>
<feature type="domain" description="Pyruvate flavodoxin/ferredoxin oxidoreductase pyrimidine binding" evidence="7">
    <location>
        <begin position="207"/>
        <end position="439"/>
    </location>
</feature>
<dbReference type="FunFam" id="3.40.50.970:FF:000022">
    <property type="entry name" value="2-oxoglutarate ferredoxin oxidoreductase alpha subunit"/>
    <property type="match status" value="1"/>
</dbReference>
<comment type="caution">
    <text evidence="9">The sequence shown here is derived from an EMBL/GenBank/DDBJ whole genome shotgun (WGS) entry which is preliminary data.</text>
</comment>
<dbReference type="PANTHER" id="PTHR32154:SF20">
    <property type="entry name" value="2-OXOGLUTARATE OXIDOREDUCTASE SUBUNIT KORA"/>
    <property type="match status" value="1"/>
</dbReference>
<evidence type="ECO:0000313" key="10">
    <source>
        <dbReference type="Proteomes" id="UP000037237"/>
    </source>
</evidence>
<dbReference type="GO" id="GO:0019164">
    <property type="term" value="F:pyruvate synthase activity"/>
    <property type="evidence" value="ECO:0007669"/>
    <property type="project" value="UniProtKB-ARBA"/>
</dbReference>
<dbReference type="FunFam" id="3.40.50.920:FF:000009">
    <property type="entry name" value="2-oxoglutarate ferredoxin oxidoreductase subunit alpha"/>
    <property type="match status" value="1"/>
</dbReference>
<reference evidence="9 10" key="1">
    <citation type="submission" date="2015-06" db="EMBL/GenBank/DDBJ databases">
        <title>New insights into the roles of widespread benthic archaea in carbon and nitrogen cycling.</title>
        <authorList>
            <person name="Lazar C.S."/>
            <person name="Baker B.J."/>
            <person name="Seitz K.W."/>
            <person name="Hyde A.S."/>
            <person name="Dick G.J."/>
            <person name="Hinrichs K.-U."/>
            <person name="Teske A.P."/>
        </authorList>
    </citation>
    <scope>NUCLEOTIDE SEQUENCE [LARGE SCALE GENOMIC DNA]</scope>
    <source>
        <strain evidence="9">SG8-32-1</strain>
    </source>
</reference>
<dbReference type="SUPFAM" id="SSF53323">
    <property type="entry name" value="Pyruvate-ferredoxin oxidoreductase, PFOR, domain III"/>
    <property type="match status" value="1"/>
</dbReference>
<evidence type="ECO:0000256" key="5">
    <source>
        <dbReference type="ARBA" id="ARBA00048893"/>
    </source>
</evidence>
<dbReference type="GO" id="GO:0006979">
    <property type="term" value="P:response to oxidative stress"/>
    <property type="evidence" value="ECO:0007669"/>
    <property type="project" value="TreeGrafter"/>
</dbReference>